<evidence type="ECO:0000313" key="3">
    <source>
        <dbReference type="Proteomes" id="UP000541558"/>
    </source>
</evidence>
<comment type="caution">
    <text evidence="2">The sequence shown here is derived from an EMBL/GenBank/DDBJ whole genome shotgun (WGS) entry which is preliminary data.</text>
</comment>
<feature type="compositionally biased region" description="Basic residues" evidence="1">
    <location>
        <begin position="23"/>
        <end position="36"/>
    </location>
</feature>
<dbReference type="InterPro" id="IPR006616">
    <property type="entry name" value="DM9_repeat"/>
</dbReference>
<evidence type="ECO:0000313" key="2">
    <source>
        <dbReference type="EMBL" id="KAF5341631.1"/>
    </source>
</evidence>
<feature type="compositionally biased region" description="Polar residues" evidence="1">
    <location>
        <begin position="90"/>
        <end position="104"/>
    </location>
</feature>
<feature type="compositionally biased region" description="Low complexity" evidence="1">
    <location>
        <begin position="1"/>
        <end position="22"/>
    </location>
</feature>
<protein>
    <submittedName>
        <fullName evidence="2">Uncharacterized protein</fullName>
    </submittedName>
</protein>
<keyword evidence="3" id="KW-1185">Reference proteome</keyword>
<feature type="region of interest" description="Disordered" evidence="1">
    <location>
        <begin position="1"/>
        <end position="161"/>
    </location>
</feature>
<name>A0A8H5CH33_9AGAR</name>
<sequence>MGGSDSESYGSDSGGSAYSYGSKKGKKEKKDKKDKKEKKDKDGKDGKKDKDHKDKDKKDDHKDKDKKEKDKKDKDKKDKHKEKDHKHAGYTSSYDQPGSSSTPISVPAFNPNYPGAQAALGSYDTGSHHAVQMPSAPSAGFGKAPVIPSSPQPPGLPTAPMSFSAPPPGYGGQPAPPTSGYRVPLDSNDGKPFPTDFQEVGPPVSHDLDGSPQFLGSVLFDNAVHPCKIGPHLSPPANVAYGGGEVGHWGRYDLLPFVPDQMEWVPASHGHLPAGRRAVEGGYEEDGAKLYHALAEISGVQVPGKTGEHLGGANVGFGGIEHSIQQGYRVLCWRH</sequence>
<dbReference type="PANTHER" id="PTHR31649">
    <property type="entry name" value="AGAP009604-PA"/>
    <property type="match status" value="1"/>
</dbReference>
<organism evidence="2 3">
    <name type="scientific">Ephemerocybe angulata</name>
    <dbReference type="NCBI Taxonomy" id="980116"/>
    <lineage>
        <taxon>Eukaryota</taxon>
        <taxon>Fungi</taxon>
        <taxon>Dikarya</taxon>
        <taxon>Basidiomycota</taxon>
        <taxon>Agaricomycotina</taxon>
        <taxon>Agaricomycetes</taxon>
        <taxon>Agaricomycetidae</taxon>
        <taxon>Agaricales</taxon>
        <taxon>Agaricineae</taxon>
        <taxon>Psathyrellaceae</taxon>
        <taxon>Ephemerocybe</taxon>
    </lineage>
</organism>
<feature type="compositionally biased region" description="Pro residues" evidence="1">
    <location>
        <begin position="148"/>
        <end position="157"/>
    </location>
</feature>
<evidence type="ECO:0000256" key="1">
    <source>
        <dbReference type="SAM" id="MobiDB-lite"/>
    </source>
</evidence>
<dbReference type="PANTHER" id="PTHR31649:SF1">
    <property type="entry name" value="FARNESOIC ACID O-METHYL TRANSFERASE DOMAIN-CONTAINING PROTEIN"/>
    <property type="match status" value="1"/>
</dbReference>
<feature type="compositionally biased region" description="Basic and acidic residues" evidence="1">
    <location>
        <begin position="37"/>
        <end position="76"/>
    </location>
</feature>
<dbReference type="AlphaFoldDB" id="A0A8H5CH33"/>
<gene>
    <name evidence="2" type="ORF">D9611_001878</name>
</gene>
<dbReference type="Proteomes" id="UP000541558">
    <property type="component" value="Unassembled WGS sequence"/>
</dbReference>
<proteinExistence type="predicted"/>
<reference evidence="2 3" key="1">
    <citation type="journal article" date="2020" name="ISME J.">
        <title>Uncovering the hidden diversity of litter-decomposition mechanisms in mushroom-forming fungi.</title>
        <authorList>
            <person name="Floudas D."/>
            <person name="Bentzer J."/>
            <person name="Ahren D."/>
            <person name="Johansson T."/>
            <person name="Persson P."/>
            <person name="Tunlid A."/>
        </authorList>
    </citation>
    <scope>NUCLEOTIDE SEQUENCE [LARGE SCALE GENOMIC DNA]</scope>
    <source>
        <strain evidence="2 3">CBS 175.51</strain>
    </source>
</reference>
<feature type="compositionally biased region" description="Basic residues" evidence="1">
    <location>
        <begin position="77"/>
        <end position="88"/>
    </location>
</feature>
<accession>A0A8H5CH33</accession>
<dbReference type="EMBL" id="JAACJK010000001">
    <property type="protein sequence ID" value="KAF5341631.1"/>
    <property type="molecule type" value="Genomic_DNA"/>
</dbReference>
<dbReference type="SMART" id="SM00696">
    <property type="entry name" value="DM9"/>
    <property type="match status" value="1"/>
</dbReference>
<dbReference type="Pfam" id="PF11901">
    <property type="entry name" value="DM9"/>
    <property type="match status" value="1"/>
</dbReference>
<dbReference type="OrthoDB" id="2142040at2759"/>